<accession>A0ABT7TDK6</accession>
<dbReference type="PANTHER" id="PTHR23028:SF53">
    <property type="entry name" value="ACYL_TRANSF_3 DOMAIN-CONTAINING PROTEIN"/>
    <property type="match status" value="1"/>
</dbReference>
<feature type="transmembrane region" description="Helical" evidence="2">
    <location>
        <begin position="71"/>
        <end position="88"/>
    </location>
</feature>
<evidence type="ECO:0000313" key="5">
    <source>
        <dbReference type="Proteomes" id="UP001235720"/>
    </source>
</evidence>
<dbReference type="Proteomes" id="UP001235720">
    <property type="component" value="Unassembled WGS sequence"/>
</dbReference>
<dbReference type="Pfam" id="PF01757">
    <property type="entry name" value="Acyl_transf_3"/>
    <property type="match status" value="1"/>
</dbReference>
<feature type="transmembrane region" description="Helical" evidence="2">
    <location>
        <begin position="150"/>
        <end position="170"/>
    </location>
</feature>
<dbReference type="RefSeq" id="WP_289469170.1">
    <property type="nucleotide sequence ID" value="NZ_JAUCMM010000001.1"/>
</dbReference>
<feature type="transmembrane region" description="Helical" evidence="2">
    <location>
        <begin position="229"/>
        <end position="251"/>
    </location>
</feature>
<reference evidence="4 5" key="1">
    <citation type="submission" date="2023-06" db="EMBL/GenBank/DDBJ databases">
        <authorList>
            <person name="Feng G."/>
            <person name="Li J."/>
            <person name="Zhu H."/>
        </authorList>
    </citation>
    <scope>NUCLEOTIDE SEQUENCE [LARGE SCALE GENOMIC DNA]</scope>
    <source>
        <strain evidence="4 5">RHCJP20</strain>
    </source>
</reference>
<feature type="compositionally biased region" description="Polar residues" evidence="1">
    <location>
        <begin position="345"/>
        <end position="370"/>
    </location>
</feature>
<gene>
    <name evidence="4" type="ORF">QUG98_03180</name>
</gene>
<feature type="transmembrane region" description="Helical" evidence="2">
    <location>
        <begin position="100"/>
        <end position="129"/>
    </location>
</feature>
<keyword evidence="5" id="KW-1185">Reference proteome</keyword>
<feature type="transmembrane region" description="Helical" evidence="2">
    <location>
        <begin position="41"/>
        <end position="59"/>
    </location>
</feature>
<evidence type="ECO:0000256" key="2">
    <source>
        <dbReference type="SAM" id="Phobius"/>
    </source>
</evidence>
<dbReference type="InterPro" id="IPR050879">
    <property type="entry name" value="Acyltransferase_3"/>
</dbReference>
<evidence type="ECO:0000313" key="4">
    <source>
        <dbReference type="EMBL" id="MDM7887449.1"/>
    </source>
</evidence>
<keyword evidence="2" id="KW-0812">Transmembrane</keyword>
<evidence type="ECO:0000259" key="3">
    <source>
        <dbReference type="Pfam" id="PF01757"/>
    </source>
</evidence>
<keyword evidence="2" id="KW-0472">Membrane</keyword>
<feature type="domain" description="Acyltransferase 3" evidence="3">
    <location>
        <begin position="2"/>
        <end position="310"/>
    </location>
</feature>
<sequence>MDFLDGIRGIAALVVVVEHALESWVDGYTQWSIDTINMGRVGIVAFFMVSGYVIGLTLTHQTIRTFAIRRFWRLYPVYWLATIVWILVDLPNTNPFSAYSLFVVVANITMLQGAIPGLVGILGPAWTLGAELVYYIQTAAAKRVGLLRRSVYLGYGWLAVFVAMGIDNVARGSTSTAIVPLMLFFASLGYSLYLRDANGSRTWIGLMGAAIVVVPALSLPLLSSQAPDQLSWSVIGFNASHFVGIAVFLVARALRSRSFPKTILWLGSVSYALYVIHASVIRGLEYADLPGVAAIPIVVVLSLASAWLLHRTLEVPSIALGRRLSTRSAHPRFSNVGTASAGPTVESSDSHQPVNALQPTGAPSSQSDPTSKGARHE</sequence>
<name>A0ABT7TDK6_9MICO</name>
<keyword evidence="2" id="KW-1133">Transmembrane helix</keyword>
<dbReference type="InterPro" id="IPR002656">
    <property type="entry name" value="Acyl_transf_3_dom"/>
</dbReference>
<proteinExistence type="predicted"/>
<feature type="transmembrane region" description="Helical" evidence="2">
    <location>
        <begin position="203"/>
        <end position="223"/>
    </location>
</feature>
<feature type="transmembrane region" description="Helical" evidence="2">
    <location>
        <begin position="263"/>
        <end position="284"/>
    </location>
</feature>
<feature type="transmembrane region" description="Helical" evidence="2">
    <location>
        <begin position="290"/>
        <end position="309"/>
    </location>
</feature>
<dbReference type="EMBL" id="JAUCMM010000001">
    <property type="protein sequence ID" value="MDM7887449.1"/>
    <property type="molecule type" value="Genomic_DNA"/>
</dbReference>
<protein>
    <submittedName>
        <fullName evidence="4">Acyltransferase</fullName>
        <ecNumber evidence="4">2.3.-.-</ecNumber>
    </submittedName>
</protein>
<feature type="region of interest" description="Disordered" evidence="1">
    <location>
        <begin position="332"/>
        <end position="377"/>
    </location>
</feature>
<feature type="transmembrane region" description="Helical" evidence="2">
    <location>
        <begin position="176"/>
        <end position="194"/>
    </location>
</feature>
<evidence type="ECO:0000256" key="1">
    <source>
        <dbReference type="SAM" id="MobiDB-lite"/>
    </source>
</evidence>
<dbReference type="EC" id="2.3.-.-" evidence="4"/>
<dbReference type="PANTHER" id="PTHR23028">
    <property type="entry name" value="ACETYLTRANSFERASE"/>
    <property type="match status" value="1"/>
</dbReference>
<keyword evidence="4" id="KW-0012">Acyltransferase</keyword>
<comment type="caution">
    <text evidence="4">The sequence shown here is derived from an EMBL/GenBank/DDBJ whole genome shotgun (WGS) entry which is preliminary data.</text>
</comment>
<organism evidence="4 5">
    <name type="scientific">Curtobacterium subtropicum</name>
    <dbReference type="NCBI Taxonomy" id="3055138"/>
    <lineage>
        <taxon>Bacteria</taxon>
        <taxon>Bacillati</taxon>
        <taxon>Actinomycetota</taxon>
        <taxon>Actinomycetes</taxon>
        <taxon>Micrococcales</taxon>
        <taxon>Microbacteriaceae</taxon>
        <taxon>Curtobacterium</taxon>
    </lineage>
</organism>
<dbReference type="GO" id="GO:0016746">
    <property type="term" value="F:acyltransferase activity"/>
    <property type="evidence" value="ECO:0007669"/>
    <property type="project" value="UniProtKB-KW"/>
</dbReference>
<keyword evidence="4" id="KW-0808">Transferase</keyword>